<gene>
    <name evidence="5" type="primary">rpl33</name>
    <name evidence="5" type="ORF">Eryt_116</name>
</gene>
<dbReference type="GO" id="GO:0006412">
    <property type="term" value="P:translation"/>
    <property type="evidence" value="ECO:0007669"/>
    <property type="project" value="InterPro"/>
</dbReference>
<reference evidence="5" key="1">
    <citation type="journal article" date="2016" name="BMC Biol.">
        <title>Parallel evolution of highly conserved plastid genome architecture in red seaweeds and seed plants.</title>
        <authorList>
            <person name="Lee J."/>
            <person name="Cho C.H."/>
            <person name="Park S.I."/>
            <person name="Choi J.W."/>
            <person name="Song H.S."/>
            <person name="West J.A."/>
            <person name="Bhattacharya D."/>
            <person name="Yoon H.S."/>
        </authorList>
    </citation>
    <scope>NUCLEOTIDE SEQUENCE</scope>
</reference>
<dbReference type="Gene3D" id="2.20.28.120">
    <property type="entry name" value="Ribosomal protein L33"/>
    <property type="match status" value="1"/>
</dbReference>
<dbReference type="GO" id="GO:0003735">
    <property type="term" value="F:structural constituent of ribosome"/>
    <property type="evidence" value="ECO:0007669"/>
    <property type="project" value="InterPro"/>
</dbReference>
<dbReference type="AlphaFoldDB" id="A0A1C9CEL4"/>
<organism evidence="5">
    <name type="scientific">Erythrotrichia carnea</name>
    <dbReference type="NCBI Taxonomy" id="35151"/>
    <lineage>
        <taxon>Eukaryota</taxon>
        <taxon>Rhodophyta</taxon>
        <taxon>Compsopogonophyceae</taxon>
        <taxon>Erythropeltidales</taxon>
        <taxon>Erythrotrichiaceae</taxon>
        <taxon>Erythrotrichia</taxon>
    </lineage>
</organism>
<reference evidence="5" key="2">
    <citation type="submission" date="2017-07" db="EMBL/GenBank/DDBJ databases">
        <authorList>
            <person name="Sun Z.S."/>
            <person name="Albrecht U."/>
            <person name="Echele G."/>
            <person name="Lee C.C."/>
        </authorList>
    </citation>
    <scope>NUCLEOTIDE SEQUENCE</scope>
</reference>
<comment type="similarity">
    <text evidence="1">Belongs to the bacterial ribosomal protein bL33 family.</text>
</comment>
<dbReference type="NCBIfam" id="TIGR01023">
    <property type="entry name" value="rpmG_bact"/>
    <property type="match status" value="1"/>
</dbReference>
<keyword evidence="3" id="KW-0687">Ribonucleoprotein</keyword>
<dbReference type="InterPro" id="IPR018264">
    <property type="entry name" value="Ribosomal_bL33_CS"/>
</dbReference>
<sequence length="66" mass="7662">MAKNKGARIVITLECTQCRIVPATNKRSLGCFRYTSTKNRRNTTSRLEMKKFCPHCNTHSLFKELK</sequence>
<dbReference type="SUPFAM" id="SSF57829">
    <property type="entry name" value="Zn-binding ribosomal proteins"/>
    <property type="match status" value="1"/>
</dbReference>
<dbReference type="RefSeq" id="YP_009297441.1">
    <property type="nucleotide sequence ID" value="NC_031176.2"/>
</dbReference>
<geneLocation type="plastid" evidence="5"/>
<keyword evidence="5" id="KW-0934">Plastid</keyword>
<dbReference type="InterPro" id="IPR011332">
    <property type="entry name" value="Ribosomal_zn-bd"/>
</dbReference>
<dbReference type="GO" id="GO:1990904">
    <property type="term" value="C:ribonucleoprotein complex"/>
    <property type="evidence" value="ECO:0007669"/>
    <property type="project" value="UniProtKB-KW"/>
</dbReference>
<dbReference type="PANTHER" id="PTHR43168">
    <property type="entry name" value="50S RIBOSOMAL PROTEIN L33, CHLOROPLASTIC"/>
    <property type="match status" value="1"/>
</dbReference>
<keyword evidence="2 5" id="KW-0689">Ribosomal protein</keyword>
<evidence type="ECO:0000256" key="4">
    <source>
        <dbReference type="ARBA" id="ARBA00035276"/>
    </source>
</evidence>
<dbReference type="HAMAP" id="MF_00294">
    <property type="entry name" value="Ribosomal_bL33"/>
    <property type="match status" value="1"/>
</dbReference>
<dbReference type="PROSITE" id="PS00582">
    <property type="entry name" value="RIBOSOMAL_L33"/>
    <property type="match status" value="1"/>
</dbReference>
<dbReference type="Pfam" id="PF00471">
    <property type="entry name" value="Ribosomal_L33"/>
    <property type="match status" value="1"/>
</dbReference>
<dbReference type="InterPro" id="IPR001705">
    <property type="entry name" value="Ribosomal_bL33"/>
</dbReference>
<dbReference type="NCBIfam" id="NF001860">
    <property type="entry name" value="PRK00595.1"/>
    <property type="match status" value="1"/>
</dbReference>
<proteinExistence type="inferred from homology"/>
<accession>A0A1C9CEL4</accession>
<evidence type="ECO:0000256" key="2">
    <source>
        <dbReference type="ARBA" id="ARBA00022980"/>
    </source>
</evidence>
<dbReference type="GO" id="GO:0005840">
    <property type="term" value="C:ribosome"/>
    <property type="evidence" value="ECO:0007669"/>
    <property type="project" value="UniProtKB-KW"/>
</dbReference>
<name>A0A1C9CEL4_9RHOD</name>
<evidence type="ECO:0000313" key="5">
    <source>
        <dbReference type="EMBL" id="AOM66784.1"/>
    </source>
</evidence>
<evidence type="ECO:0000256" key="3">
    <source>
        <dbReference type="ARBA" id="ARBA00023274"/>
    </source>
</evidence>
<protein>
    <recommendedName>
        <fullName evidence="4">Large ribosomal subunit protein bL33c</fullName>
    </recommendedName>
</protein>
<evidence type="ECO:0000256" key="1">
    <source>
        <dbReference type="ARBA" id="ARBA00007596"/>
    </source>
</evidence>
<dbReference type="PANTHER" id="PTHR43168:SF2">
    <property type="entry name" value="LARGE RIBOSOMAL SUBUNIT PROTEIN BL33C"/>
    <property type="match status" value="1"/>
</dbReference>
<dbReference type="EMBL" id="KX284721">
    <property type="protein sequence ID" value="AOM66784.1"/>
    <property type="molecule type" value="Genomic_DNA"/>
</dbReference>
<dbReference type="GeneID" id="29074057"/>
<dbReference type="NCBIfam" id="NF001764">
    <property type="entry name" value="PRK00504.1"/>
    <property type="match status" value="1"/>
</dbReference>
<dbReference type="GO" id="GO:0005737">
    <property type="term" value="C:cytoplasm"/>
    <property type="evidence" value="ECO:0007669"/>
    <property type="project" value="UniProtKB-ARBA"/>
</dbReference>
<dbReference type="InterPro" id="IPR038584">
    <property type="entry name" value="Ribosomal_bL33_sf"/>
</dbReference>